<evidence type="ECO:0000313" key="11">
    <source>
        <dbReference type="Proteomes" id="UP000824229"/>
    </source>
</evidence>
<dbReference type="NCBIfam" id="TIGR00017">
    <property type="entry name" value="cmk"/>
    <property type="match status" value="1"/>
</dbReference>
<dbReference type="GO" id="GO:0005524">
    <property type="term" value="F:ATP binding"/>
    <property type="evidence" value="ECO:0007669"/>
    <property type="project" value="UniProtKB-KW"/>
</dbReference>
<sequence length="156" mass="17045">MKTFSIAIDGPAGAGKSTIAKKIAEDLACIYIDTGAMYRSVGYYCLQNQIDYQDEEAVCKSLGDMHIILKTSDQGQQIYLNDVNVSQSIRTDIVAAAASKVATYGPVRSELVKRQQEMASLQSVVMDGRDIGTVVLPFATLKIFLTASVDERAKRR</sequence>
<evidence type="ECO:0000256" key="8">
    <source>
        <dbReference type="ARBA" id="ARBA00048478"/>
    </source>
</evidence>
<keyword evidence="3 10" id="KW-0808">Transferase</keyword>
<evidence type="ECO:0000256" key="4">
    <source>
        <dbReference type="ARBA" id="ARBA00022741"/>
    </source>
</evidence>
<evidence type="ECO:0000256" key="6">
    <source>
        <dbReference type="ARBA" id="ARBA00022840"/>
    </source>
</evidence>
<feature type="domain" description="Cytidylate kinase" evidence="9">
    <location>
        <begin position="6"/>
        <end position="156"/>
    </location>
</feature>
<dbReference type="InterPro" id="IPR003136">
    <property type="entry name" value="Cytidylate_kin"/>
</dbReference>
<evidence type="ECO:0000256" key="3">
    <source>
        <dbReference type="ARBA" id="ARBA00022679"/>
    </source>
</evidence>
<dbReference type="GO" id="GO:0036431">
    <property type="term" value="F:dCMP kinase activity"/>
    <property type="evidence" value="ECO:0007669"/>
    <property type="project" value="InterPro"/>
</dbReference>
<comment type="catalytic activity">
    <reaction evidence="8">
        <text>CMP + ATP = CDP + ADP</text>
        <dbReference type="Rhea" id="RHEA:11600"/>
        <dbReference type="ChEBI" id="CHEBI:30616"/>
        <dbReference type="ChEBI" id="CHEBI:58069"/>
        <dbReference type="ChEBI" id="CHEBI:60377"/>
        <dbReference type="ChEBI" id="CHEBI:456216"/>
        <dbReference type="EC" id="2.7.4.25"/>
    </reaction>
</comment>
<comment type="similarity">
    <text evidence="1">Belongs to the cytidylate kinase family. Type 1 subfamily.</text>
</comment>
<feature type="non-terminal residue" evidence="10">
    <location>
        <position position="156"/>
    </location>
</feature>
<dbReference type="Gene3D" id="3.40.50.300">
    <property type="entry name" value="P-loop containing nucleotide triphosphate hydrolases"/>
    <property type="match status" value="1"/>
</dbReference>
<evidence type="ECO:0000256" key="5">
    <source>
        <dbReference type="ARBA" id="ARBA00022777"/>
    </source>
</evidence>
<organism evidence="10 11">
    <name type="scientific">Candidatus Cellulosilyticum pullistercoris</name>
    <dbReference type="NCBI Taxonomy" id="2838521"/>
    <lineage>
        <taxon>Bacteria</taxon>
        <taxon>Bacillati</taxon>
        <taxon>Bacillota</taxon>
        <taxon>Clostridia</taxon>
        <taxon>Lachnospirales</taxon>
        <taxon>Cellulosilyticaceae</taxon>
        <taxon>Cellulosilyticum</taxon>
    </lineage>
</organism>
<name>A0A9E2KDQ9_9FIRM</name>
<keyword evidence="5 10" id="KW-0418">Kinase</keyword>
<evidence type="ECO:0000313" key="10">
    <source>
        <dbReference type="EMBL" id="MBU3805223.1"/>
    </source>
</evidence>
<proteinExistence type="inferred from homology"/>
<dbReference type="SUPFAM" id="SSF52540">
    <property type="entry name" value="P-loop containing nucleoside triphosphate hydrolases"/>
    <property type="match status" value="1"/>
</dbReference>
<dbReference type="GO" id="GO:0006139">
    <property type="term" value="P:nucleobase-containing compound metabolic process"/>
    <property type="evidence" value="ECO:0007669"/>
    <property type="project" value="InterPro"/>
</dbReference>
<dbReference type="InterPro" id="IPR011994">
    <property type="entry name" value="Cytidylate_kinase_dom"/>
</dbReference>
<evidence type="ECO:0000256" key="2">
    <source>
        <dbReference type="ARBA" id="ARBA00012906"/>
    </source>
</evidence>
<dbReference type="InterPro" id="IPR027417">
    <property type="entry name" value="P-loop_NTPase"/>
</dbReference>
<dbReference type="AlphaFoldDB" id="A0A9E2KDQ9"/>
<gene>
    <name evidence="10" type="primary">cmk</name>
    <name evidence="10" type="ORF">H9872_10790</name>
</gene>
<reference evidence="10" key="2">
    <citation type="submission" date="2021-04" db="EMBL/GenBank/DDBJ databases">
        <authorList>
            <person name="Gilroy R."/>
        </authorList>
    </citation>
    <scope>NUCLEOTIDE SEQUENCE</scope>
    <source>
        <strain evidence="10">B5-657</strain>
    </source>
</reference>
<evidence type="ECO:0000256" key="1">
    <source>
        <dbReference type="ARBA" id="ARBA00009427"/>
    </source>
</evidence>
<comment type="caution">
    <text evidence="10">The sequence shown here is derived from an EMBL/GenBank/DDBJ whole genome shotgun (WGS) entry which is preliminary data.</text>
</comment>
<reference evidence="10" key="1">
    <citation type="journal article" date="2021" name="PeerJ">
        <title>Extensive microbial diversity within the chicken gut microbiome revealed by metagenomics and culture.</title>
        <authorList>
            <person name="Gilroy R."/>
            <person name="Ravi A."/>
            <person name="Getino M."/>
            <person name="Pursley I."/>
            <person name="Horton D.L."/>
            <person name="Alikhan N.F."/>
            <person name="Baker D."/>
            <person name="Gharbi K."/>
            <person name="Hall N."/>
            <person name="Watson M."/>
            <person name="Adriaenssens E.M."/>
            <person name="Foster-Nyarko E."/>
            <person name="Jarju S."/>
            <person name="Secka A."/>
            <person name="Antonio M."/>
            <person name="Oren A."/>
            <person name="Chaudhuri R.R."/>
            <person name="La Ragione R."/>
            <person name="Hildebrand F."/>
            <person name="Pallen M.J."/>
        </authorList>
    </citation>
    <scope>NUCLEOTIDE SEQUENCE</scope>
    <source>
        <strain evidence="10">B5-657</strain>
    </source>
</reference>
<comment type="catalytic activity">
    <reaction evidence="7">
        <text>dCMP + ATP = dCDP + ADP</text>
        <dbReference type="Rhea" id="RHEA:25094"/>
        <dbReference type="ChEBI" id="CHEBI:30616"/>
        <dbReference type="ChEBI" id="CHEBI:57566"/>
        <dbReference type="ChEBI" id="CHEBI:58593"/>
        <dbReference type="ChEBI" id="CHEBI:456216"/>
        <dbReference type="EC" id="2.7.4.25"/>
    </reaction>
</comment>
<dbReference type="CDD" id="cd02020">
    <property type="entry name" value="CMPK"/>
    <property type="match status" value="1"/>
</dbReference>
<evidence type="ECO:0000256" key="7">
    <source>
        <dbReference type="ARBA" id="ARBA00047615"/>
    </source>
</evidence>
<dbReference type="EMBL" id="JAHLFQ010000253">
    <property type="protein sequence ID" value="MBU3805223.1"/>
    <property type="molecule type" value="Genomic_DNA"/>
</dbReference>
<dbReference type="Pfam" id="PF02224">
    <property type="entry name" value="Cytidylate_kin"/>
    <property type="match status" value="1"/>
</dbReference>
<dbReference type="EC" id="2.7.4.25" evidence="2"/>
<keyword evidence="6" id="KW-0067">ATP-binding</keyword>
<accession>A0A9E2KDQ9</accession>
<evidence type="ECO:0000259" key="9">
    <source>
        <dbReference type="Pfam" id="PF02224"/>
    </source>
</evidence>
<keyword evidence="4" id="KW-0547">Nucleotide-binding</keyword>
<dbReference type="Proteomes" id="UP000824229">
    <property type="component" value="Unassembled WGS sequence"/>
</dbReference>
<protein>
    <recommendedName>
        <fullName evidence="2">(d)CMP kinase</fullName>
        <ecNumber evidence="2">2.7.4.25</ecNumber>
    </recommendedName>
</protein>